<feature type="compositionally biased region" description="Basic residues" evidence="1">
    <location>
        <begin position="208"/>
        <end position="220"/>
    </location>
</feature>
<reference evidence="2" key="1">
    <citation type="journal article" date="2015" name="Nature">
        <title>Complex archaea that bridge the gap between prokaryotes and eukaryotes.</title>
        <authorList>
            <person name="Spang A."/>
            <person name="Saw J.H."/>
            <person name="Jorgensen S.L."/>
            <person name="Zaremba-Niedzwiedzka K."/>
            <person name="Martijn J."/>
            <person name="Lind A.E."/>
            <person name="van Eijk R."/>
            <person name="Schleper C."/>
            <person name="Guy L."/>
            <person name="Ettema T.J."/>
        </authorList>
    </citation>
    <scope>NUCLEOTIDE SEQUENCE</scope>
</reference>
<dbReference type="AlphaFoldDB" id="A0A0F9UUM5"/>
<feature type="non-terminal residue" evidence="2">
    <location>
        <position position="1"/>
    </location>
</feature>
<name>A0A0F9UUM5_9ZZZZ</name>
<comment type="caution">
    <text evidence="2">The sequence shown here is derived from an EMBL/GenBank/DDBJ whole genome shotgun (WGS) entry which is preliminary data.</text>
</comment>
<feature type="region of interest" description="Disordered" evidence="1">
    <location>
        <begin position="125"/>
        <end position="220"/>
    </location>
</feature>
<evidence type="ECO:0000256" key="1">
    <source>
        <dbReference type="SAM" id="MobiDB-lite"/>
    </source>
</evidence>
<protein>
    <submittedName>
        <fullName evidence="2">Uncharacterized protein</fullName>
    </submittedName>
</protein>
<proteinExistence type="predicted"/>
<dbReference type="EMBL" id="LAZR01000071">
    <property type="protein sequence ID" value="KKN95419.1"/>
    <property type="molecule type" value="Genomic_DNA"/>
</dbReference>
<sequence length="220" mass="24488">AQDRLVKELRLAGATTIEEADEVLDKTFLPWFNRRCTVKPASANNAHRPLHPSMKPAAILSVQERRKVANDYTIRFDNTIYQLLPPARPGLRGGWVIVEMRTDRSLHIRFKGRYLKYTLLGSANPSGALPPDEAPKSRTSRFGASPRGLSHQRTTAEHEEGCAATATQPSAVRSTARRSGCTPAEPCPSDGEKKPTAKKPYRPPSNHPWRKTFTKPRKTA</sequence>
<evidence type="ECO:0000313" key="2">
    <source>
        <dbReference type="EMBL" id="KKN95419.1"/>
    </source>
</evidence>
<gene>
    <name evidence="2" type="ORF">LCGC14_0179460</name>
</gene>
<organism evidence="2">
    <name type="scientific">marine sediment metagenome</name>
    <dbReference type="NCBI Taxonomy" id="412755"/>
    <lineage>
        <taxon>unclassified sequences</taxon>
        <taxon>metagenomes</taxon>
        <taxon>ecological metagenomes</taxon>
    </lineage>
</organism>
<accession>A0A0F9UUM5</accession>